<keyword evidence="6" id="KW-0325">Glycoprotein</keyword>
<accession>A0ABR3JTF8</accession>
<dbReference type="PROSITE" id="PS51212">
    <property type="entry name" value="WSC"/>
    <property type="match status" value="2"/>
</dbReference>
<evidence type="ECO:0000256" key="7">
    <source>
        <dbReference type="SAM" id="SignalP"/>
    </source>
</evidence>
<dbReference type="PANTHER" id="PTHR24269:SF16">
    <property type="entry name" value="PROTEIN SLG1"/>
    <property type="match status" value="1"/>
</dbReference>
<dbReference type="Proteomes" id="UP001556367">
    <property type="component" value="Unassembled WGS sequence"/>
</dbReference>
<dbReference type="EMBL" id="JASNQZ010000003">
    <property type="protein sequence ID" value="KAL0959164.1"/>
    <property type="molecule type" value="Genomic_DNA"/>
</dbReference>
<comment type="caution">
    <text evidence="9">The sequence shown here is derived from an EMBL/GenBank/DDBJ whole genome shotgun (WGS) entry which is preliminary data.</text>
</comment>
<name>A0ABR3JTF8_9AGAR</name>
<dbReference type="PANTHER" id="PTHR24269">
    <property type="entry name" value="KREMEN PROTEIN"/>
    <property type="match status" value="1"/>
</dbReference>
<gene>
    <name evidence="9" type="ORF">HGRIS_014449</name>
</gene>
<keyword evidence="2" id="KW-0812">Transmembrane</keyword>
<keyword evidence="5" id="KW-0472">Membrane</keyword>
<feature type="domain" description="WSC" evidence="8">
    <location>
        <begin position="34"/>
        <end position="127"/>
    </location>
</feature>
<evidence type="ECO:0000256" key="2">
    <source>
        <dbReference type="ARBA" id="ARBA00022692"/>
    </source>
</evidence>
<evidence type="ECO:0000256" key="6">
    <source>
        <dbReference type="ARBA" id="ARBA00023180"/>
    </source>
</evidence>
<keyword evidence="4" id="KW-1133">Transmembrane helix</keyword>
<evidence type="ECO:0000259" key="8">
    <source>
        <dbReference type="PROSITE" id="PS51212"/>
    </source>
</evidence>
<evidence type="ECO:0000256" key="4">
    <source>
        <dbReference type="ARBA" id="ARBA00022989"/>
    </source>
</evidence>
<reference evidence="10" key="1">
    <citation type="submission" date="2024-06" db="EMBL/GenBank/DDBJ databases">
        <title>Multi-omics analyses provide insights into the biosynthesis of the anticancer antibiotic pleurotin in Hohenbuehelia grisea.</title>
        <authorList>
            <person name="Weaver J.A."/>
            <person name="Alberti F."/>
        </authorList>
    </citation>
    <scope>NUCLEOTIDE SEQUENCE [LARGE SCALE GENOMIC DNA]</scope>
    <source>
        <strain evidence="10">T-177</strain>
    </source>
</reference>
<dbReference type="SMART" id="SM00321">
    <property type="entry name" value="WSC"/>
    <property type="match status" value="2"/>
</dbReference>
<comment type="subcellular location">
    <subcellularLocation>
        <location evidence="1">Membrane</location>
        <topology evidence="1">Single-pass membrane protein</topology>
    </subcellularLocation>
</comment>
<evidence type="ECO:0000256" key="1">
    <source>
        <dbReference type="ARBA" id="ARBA00004167"/>
    </source>
</evidence>
<protein>
    <recommendedName>
        <fullName evidence="8">WSC domain-containing protein</fullName>
    </recommendedName>
</protein>
<keyword evidence="3 7" id="KW-0732">Signal</keyword>
<dbReference type="InterPro" id="IPR051836">
    <property type="entry name" value="Kremen_rcpt"/>
</dbReference>
<feature type="chain" id="PRO_5047404369" description="WSC domain-containing protein" evidence="7">
    <location>
        <begin position="16"/>
        <end position="396"/>
    </location>
</feature>
<feature type="domain" description="WSC" evidence="8">
    <location>
        <begin position="141"/>
        <end position="235"/>
    </location>
</feature>
<organism evidence="9 10">
    <name type="scientific">Hohenbuehelia grisea</name>
    <dbReference type="NCBI Taxonomy" id="104357"/>
    <lineage>
        <taxon>Eukaryota</taxon>
        <taxon>Fungi</taxon>
        <taxon>Dikarya</taxon>
        <taxon>Basidiomycota</taxon>
        <taxon>Agaricomycotina</taxon>
        <taxon>Agaricomycetes</taxon>
        <taxon>Agaricomycetidae</taxon>
        <taxon>Agaricales</taxon>
        <taxon>Pleurotineae</taxon>
        <taxon>Pleurotaceae</taxon>
        <taxon>Hohenbuehelia</taxon>
    </lineage>
</organism>
<evidence type="ECO:0000313" key="10">
    <source>
        <dbReference type="Proteomes" id="UP001556367"/>
    </source>
</evidence>
<evidence type="ECO:0000313" key="9">
    <source>
        <dbReference type="EMBL" id="KAL0959164.1"/>
    </source>
</evidence>
<dbReference type="Pfam" id="PF01822">
    <property type="entry name" value="WSC"/>
    <property type="match status" value="2"/>
</dbReference>
<sequence>MHLLLTLAFATFTSASPSPLAGLQLAKRATLPTGWEAVGCYTDNTEARTLSDSSKVISLMTVEACIQFCASGGYPYAGVEYGNQCFCDFSPQNPGALAAAKDCNIPCPGDKTETCGGKNRLNVFYDTDVPNPTLVTTVSNTFTYQGCYTDQAAPSRTLERLIAVPGGTTPETCAATCRSNGYTYAGMEFQYECWCGNSVRSTATKVPDSDCQDACNANIKHYCGGRYRLQLYHDTSTCTTTSYTGSFTLQGTYKSASNAATALGIGNIASGVLSGRSILVTGRGDYGRFTFANGILTGTQYLGLVPGIINARSSSLATGDSPVFTTSNSGTYSGYCTSPGPGGTILLGAQKRADAWYLCPDTTAAGKLEVVFDPQSGNPRYSRTSCQAITISLQRS</sequence>
<proteinExistence type="predicted"/>
<evidence type="ECO:0000256" key="5">
    <source>
        <dbReference type="ARBA" id="ARBA00023136"/>
    </source>
</evidence>
<feature type="signal peptide" evidence="7">
    <location>
        <begin position="1"/>
        <end position="15"/>
    </location>
</feature>
<dbReference type="InterPro" id="IPR002889">
    <property type="entry name" value="WSC_carb-bd"/>
</dbReference>
<keyword evidence="10" id="KW-1185">Reference proteome</keyword>
<evidence type="ECO:0000256" key="3">
    <source>
        <dbReference type="ARBA" id="ARBA00022729"/>
    </source>
</evidence>